<organism evidence="1 2">
    <name type="scientific">Pseudoduganella chitinolytica</name>
    <dbReference type="NCBI Taxonomy" id="34070"/>
    <lineage>
        <taxon>Bacteria</taxon>
        <taxon>Pseudomonadati</taxon>
        <taxon>Pseudomonadota</taxon>
        <taxon>Betaproteobacteria</taxon>
        <taxon>Burkholderiales</taxon>
        <taxon>Oxalobacteraceae</taxon>
        <taxon>Telluria group</taxon>
        <taxon>Pseudoduganella</taxon>
    </lineage>
</organism>
<reference evidence="1 2" key="1">
    <citation type="submission" date="2023-02" db="EMBL/GenBank/DDBJ databases">
        <title>Gemone sequence of Telluria chitinolytica ACM 3522T.</title>
        <authorList>
            <person name="Frediansyah A."/>
            <person name="Miess H."/>
            <person name="Gross H."/>
        </authorList>
    </citation>
    <scope>NUCLEOTIDE SEQUENCE [LARGE SCALE GENOMIC DNA]</scope>
    <source>
        <strain evidence="1 2">ACM 3522</strain>
    </source>
</reference>
<dbReference type="RefSeq" id="WP_277416815.1">
    <property type="nucleotide sequence ID" value="NZ_CP119083.1"/>
</dbReference>
<keyword evidence="2" id="KW-1185">Reference proteome</keyword>
<dbReference type="EMBL" id="CP119083">
    <property type="protein sequence ID" value="WEF34135.1"/>
    <property type="molecule type" value="Genomic_DNA"/>
</dbReference>
<name>A0ABY8BE68_9BURK</name>
<protein>
    <submittedName>
        <fullName evidence="1">Uncharacterized protein</fullName>
    </submittedName>
</protein>
<evidence type="ECO:0000313" key="1">
    <source>
        <dbReference type="EMBL" id="WEF34135.1"/>
    </source>
</evidence>
<sequence length="71" mass="7447">MHPFLALAEGPHTAGHNVTLVVTTSDTDSYALMASLFGLRIEAAGLPRLGAAGAQGITEENYRVRDPIAGR</sequence>
<evidence type="ECO:0000313" key="2">
    <source>
        <dbReference type="Proteomes" id="UP001216510"/>
    </source>
</evidence>
<proteinExistence type="predicted"/>
<gene>
    <name evidence="1" type="ORF">PX653_05020</name>
</gene>
<dbReference type="Proteomes" id="UP001216510">
    <property type="component" value="Chromosome"/>
</dbReference>
<accession>A0ABY8BE68</accession>